<dbReference type="InterPro" id="IPR033120">
    <property type="entry name" value="HOTDOG_ACOT"/>
</dbReference>
<accession>A0A7X0SM80</accession>
<evidence type="ECO:0000256" key="2">
    <source>
        <dbReference type="ARBA" id="ARBA00022801"/>
    </source>
</evidence>
<dbReference type="PANTHER" id="PTHR11049:SF24">
    <property type="entry name" value="CYTOSOLIC ACYL COENZYME A THIOESTER HYDROLASE"/>
    <property type="match status" value="1"/>
</dbReference>
<dbReference type="Gene3D" id="3.10.129.10">
    <property type="entry name" value="Hotdog Thioesterase"/>
    <property type="match status" value="1"/>
</dbReference>
<dbReference type="PROSITE" id="PS51770">
    <property type="entry name" value="HOTDOG_ACOT"/>
    <property type="match status" value="1"/>
</dbReference>
<evidence type="ECO:0000313" key="6">
    <source>
        <dbReference type="Proteomes" id="UP000564644"/>
    </source>
</evidence>
<dbReference type="InterPro" id="IPR040170">
    <property type="entry name" value="Cytosol_ACT"/>
</dbReference>
<dbReference type="PANTHER" id="PTHR11049">
    <property type="entry name" value="ACYL COENZYME A THIOESTER HYDROLASE"/>
    <property type="match status" value="1"/>
</dbReference>
<dbReference type="GO" id="GO:0052816">
    <property type="term" value="F:long-chain fatty acyl-CoA hydrolase activity"/>
    <property type="evidence" value="ECO:0007669"/>
    <property type="project" value="TreeGrafter"/>
</dbReference>
<gene>
    <name evidence="5" type="ORF">H7C18_05370</name>
</gene>
<dbReference type="CDD" id="cd03442">
    <property type="entry name" value="BFIT_BACH"/>
    <property type="match status" value="1"/>
</dbReference>
<comment type="similarity">
    <text evidence="1">Belongs to the acyl coenzyme A hydrolase family.</text>
</comment>
<proteinExistence type="inferred from homology"/>
<feature type="domain" description="HotDog ACOT-type" evidence="4">
    <location>
        <begin position="7"/>
        <end position="119"/>
    </location>
</feature>
<dbReference type="InterPro" id="IPR029069">
    <property type="entry name" value="HotDog_dom_sf"/>
</dbReference>
<evidence type="ECO:0000256" key="1">
    <source>
        <dbReference type="ARBA" id="ARBA00010458"/>
    </source>
</evidence>
<dbReference type="Pfam" id="PF03061">
    <property type="entry name" value="4HBT"/>
    <property type="match status" value="1"/>
</dbReference>
<evidence type="ECO:0000259" key="4">
    <source>
        <dbReference type="PROSITE" id="PS51770"/>
    </source>
</evidence>
<dbReference type="InterPro" id="IPR006683">
    <property type="entry name" value="Thioestr_dom"/>
</dbReference>
<dbReference type="GO" id="GO:0009062">
    <property type="term" value="P:fatty acid catabolic process"/>
    <property type="evidence" value="ECO:0007669"/>
    <property type="project" value="TreeGrafter"/>
</dbReference>
<dbReference type="GO" id="GO:0006637">
    <property type="term" value="P:acyl-CoA metabolic process"/>
    <property type="evidence" value="ECO:0007669"/>
    <property type="project" value="TreeGrafter"/>
</dbReference>
<reference evidence="5 6" key="1">
    <citation type="submission" date="2020-08" db="EMBL/GenBank/DDBJ databases">
        <title>Cohnella phylogeny.</title>
        <authorList>
            <person name="Dunlap C."/>
        </authorList>
    </citation>
    <scope>NUCLEOTIDE SEQUENCE [LARGE SCALE GENOMIC DNA]</scope>
    <source>
        <strain evidence="5 6">CBP 2801</strain>
    </source>
</reference>
<dbReference type="EMBL" id="JACJVO010000007">
    <property type="protein sequence ID" value="MBB6730323.1"/>
    <property type="molecule type" value="Genomic_DNA"/>
</dbReference>
<protein>
    <submittedName>
        <fullName evidence="5">Acyl-CoA thioesterase</fullName>
    </submittedName>
</protein>
<dbReference type="GO" id="GO:0005829">
    <property type="term" value="C:cytosol"/>
    <property type="evidence" value="ECO:0007669"/>
    <property type="project" value="TreeGrafter"/>
</dbReference>
<dbReference type="RefSeq" id="WP_185127995.1">
    <property type="nucleotide sequence ID" value="NZ_JACJVO010000007.1"/>
</dbReference>
<evidence type="ECO:0000313" key="5">
    <source>
        <dbReference type="EMBL" id="MBB6730323.1"/>
    </source>
</evidence>
<dbReference type="Proteomes" id="UP000564644">
    <property type="component" value="Unassembled WGS sequence"/>
</dbReference>
<dbReference type="AlphaFoldDB" id="A0A7X0SM80"/>
<organism evidence="5 6">
    <name type="scientific">Cohnella zeiphila</name>
    <dbReference type="NCBI Taxonomy" id="2761120"/>
    <lineage>
        <taxon>Bacteria</taxon>
        <taxon>Bacillati</taxon>
        <taxon>Bacillota</taxon>
        <taxon>Bacilli</taxon>
        <taxon>Bacillales</taxon>
        <taxon>Paenibacillaceae</taxon>
        <taxon>Cohnella</taxon>
    </lineage>
</organism>
<comment type="caution">
    <text evidence="5">The sequence shown here is derived from an EMBL/GenBank/DDBJ whole genome shotgun (WGS) entry which is preliminary data.</text>
</comment>
<keyword evidence="2 3" id="KW-0378">Hydrolase</keyword>
<name>A0A7X0SM80_9BACL</name>
<keyword evidence="6" id="KW-1185">Reference proteome</keyword>
<dbReference type="SUPFAM" id="SSF54637">
    <property type="entry name" value="Thioesterase/thiol ester dehydrase-isomerase"/>
    <property type="match status" value="1"/>
</dbReference>
<sequence length="161" mass="18193">MDAKPASRSRSIQTMLVFPGETNYHGTMFGGNLMKQIDEICVVAAMRHCGSRVVTASADSFDFISPIRMGETIELEAFVTWTRRTSMEVVCVVRAENPETGERRTATTCFVTFVAVGADGKPRAVPAVLPETDVERKLHETAPERYERRTQRRTQRYFVDR</sequence>
<evidence type="ECO:0000256" key="3">
    <source>
        <dbReference type="PROSITE-ProRule" id="PRU01106"/>
    </source>
</evidence>